<accession>A0ABW0RYH8</accession>
<dbReference type="EMBL" id="JBHSMZ010000004">
    <property type="protein sequence ID" value="MFC5548077.1"/>
    <property type="molecule type" value="Genomic_DNA"/>
</dbReference>
<name>A0ABW0RYH8_9BURK</name>
<dbReference type="Proteomes" id="UP001596086">
    <property type="component" value="Unassembled WGS sequence"/>
</dbReference>
<keyword evidence="3" id="KW-1185">Reference proteome</keyword>
<dbReference type="Gene3D" id="3.10.450.50">
    <property type="match status" value="1"/>
</dbReference>
<dbReference type="Pfam" id="PF12680">
    <property type="entry name" value="SnoaL_2"/>
    <property type="match status" value="1"/>
</dbReference>
<reference evidence="3" key="1">
    <citation type="journal article" date="2019" name="Int. J. Syst. Evol. Microbiol.">
        <title>The Global Catalogue of Microorganisms (GCM) 10K type strain sequencing project: providing services to taxonomists for standard genome sequencing and annotation.</title>
        <authorList>
            <consortium name="The Broad Institute Genomics Platform"/>
            <consortium name="The Broad Institute Genome Sequencing Center for Infectious Disease"/>
            <person name="Wu L."/>
            <person name="Ma J."/>
        </authorList>
    </citation>
    <scope>NUCLEOTIDE SEQUENCE [LARGE SCALE GENOMIC DNA]</scope>
    <source>
        <strain evidence="3">CGMCC 4.5798</strain>
    </source>
</reference>
<dbReference type="SUPFAM" id="SSF54427">
    <property type="entry name" value="NTF2-like"/>
    <property type="match status" value="1"/>
</dbReference>
<sequence length="123" mass="13182">MNHAASHATIIADRYLAVWNERDDITRRARIAQLFAAGATYADPMMRGTGIEGIDSMIAAAQRQFPGHRFALHGTPDGHNDVVRFAWTLAPDGPGAPVAKGSDVAYVDAHGRLLKVTGFLDAA</sequence>
<protein>
    <submittedName>
        <fullName evidence="2">Nuclear transport factor 2 family protein</fullName>
    </submittedName>
</protein>
<evidence type="ECO:0000313" key="3">
    <source>
        <dbReference type="Proteomes" id="UP001596086"/>
    </source>
</evidence>
<dbReference type="RefSeq" id="WP_379768449.1">
    <property type="nucleotide sequence ID" value="NZ_JBHSMZ010000004.1"/>
</dbReference>
<organism evidence="2 3">
    <name type="scientific">Massilia aerilata</name>
    <dbReference type="NCBI Taxonomy" id="453817"/>
    <lineage>
        <taxon>Bacteria</taxon>
        <taxon>Pseudomonadati</taxon>
        <taxon>Pseudomonadota</taxon>
        <taxon>Betaproteobacteria</taxon>
        <taxon>Burkholderiales</taxon>
        <taxon>Oxalobacteraceae</taxon>
        <taxon>Telluria group</taxon>
        <taxon>Massilia</taxon>
    </lineage>
</organism>
<comment type="caution">
    <text evidence="2">The sequence shown here is derived from an EMBL/GenBank/DDBJ whole genome shotgun (WGS) entry which is preliminary data.</text>
</comment>
<dbReference type="InterPro" id="IPR037401">
    <property type="entry name" value="SnoaL-like"/>
</dbReference>
<evidence type="ECO:0000313" key="2">
    <source>
        <dbReference type="EMBL" id="MFC5548077.1"/>
    </source>
</evidence>
<gene>
    <name evidence="2" type="ORF">ACFPO9_06065</name>
</gene>
<evidence type="ECO:0000259" key="1">
    <source>
        <dbReference type="Pfam" id="PF12680"/>
    </source>
</evidence>
<proteinExistence type="predicted"/>
<feature type="domain" description="SnoaL-like" evidence="1">
    <location>
        <begin position="13"/>
        <end position="112"/>
    </location>
</feature>
<dbReference type="InterPro" id="IPR032710">
    <property type="entry name" value="NTF2-like_dom_sf"/>
</dbReference>